<name>A0A9P3US47_LYOSH</name>
<dbReference type="AlphaFoldDB" id="A0A9P3US47"/>
<protein>
    <submittedName>
        <fullName evidence="1">Uncharacterized protein</fullName>
    </submittedName>
</protein>
<organism evidence="1 2">
    <name type="scientific">Lyophyllum shimeji</name>
    <name type="common">Hon-shimeji</name>
    <name type="synonym">Tricholoma shimeji</name>
    <dbReference type="NCBI Taxonomy" id="47721"/>
    <lineage>
        <taxon>Eukaryota</taxon>
        <taxon>Fungi</taxon>
        <taxon>Dikarya</taxon>
        <taxon>Basidiomycota</taxon>
        <taxon>Agaricomycotina</taxon>
        <taxon>Agaricomycetes</taxon>
        <taxon>Agaricomycetidae</taxon>
        <taxon>Agaricales</taxon>
        <taxon>Tricholomatineae</taxon>
        <taxon>Lyophyllaceae</taxon>
        <taxon>Lyophyllum</taxon>
    </lineage>
</organism>
<sequence>MHDAVGLVASAIGAARGLEKGATDQEEIMAFTQGSGGYPASPRASCRRNGSPMSPLMTAGWWRCSYNI</sequence>
<keyword evidence="2" id="KW-1185">Reference proteome</keyword>
<evidence type="ECO:0000313" key="2">
    <source>
        <dbReference type="Proteomes" id="UP001063166"/>
    </source>
</evidence>
<proteinExistence type="predicted"/>
<gene>
    <name evidence="1" type="ORF">LshimejAT787_1301990</name>
</gene>
<reference evidence="1" key="1">
    <citation type="submission" date="2022-07" db="EMBL/GenBank/DDBJ databases">
        <title>The genome of Lyophyllum shimeji provides insight into the initial evolution of ectomycorrhizal fungal genome.</title>
        <authorList>
            <person name="Kobayashi Y."/>
            <person name="Shibata T."/>
            <person name="Hirakawa H."/>
            <person name="Shigenobu S."/>
            <person name="Nishiyama T."/>
            <person name="Yamada A."/>
            <person name="Hasebe M."/>
            <person name="Kawaguchi M."/>
        </authorList>
    </citation>
    <scope>NUCLEOTIDE SEQUENCE</scope>
    <source>
        <strain evidence="1">AT787</strain>
    </source>
</reference>
<accession>A0A9P3US47</accession>
<dbReference type="EMBL" id="BRPK01000013">
    <property type="protein sequence ID" value="GLB43298.1"/>
    <property type="molecule type" value="Genomic_DNA"/>
</dbReference>
<dbReference type="Proteomes" id="UP001063166">
    <property type="component" value="Unassembled WGS sequence"/>
</dbReference>
<evidence type="ECO:0000313" key="1">
    <source>
        <dbReference type="EMBL" id="GLB43298.1"/>
    </source>
</evidence>
<comment type="caution">
    <text evidence="1">The sequence shown here is derived from an EMBL/GenBank/DDBJ whole genome shotgun (WGS) entry which is preliminary data.</text>
</comment>